<name>A0A0P7B3U4_9HYPO</name>
<accession>A0A0P7B3U4</accession>
<sequence>MPDDFRRFCWPVVLHCAEVLPAGLLWATGIALSVPQSQSIEIVIVVLLIMSSAVTTLAHKPILKAANFGGVAIILAFYFIAHGVISRTHAIKHGIEPPLIEDVGSCLREYAVVMALICSAMAMACPNPPRTGLPLDPLQVERPNPFAPDASLFPNGDLGSKKSWDFELFSNAGSLPFRHFGPTSHYSGSSENSMTLSSSGDQADPVLVMTLDQLSMKMNSMVSAQDDASTEPQSHFVE</sequence>
<protein>
    <submittedName>
        <fullName evidence="2">Uncharacterized protein</fullName>
    </submittedName>
</protein>
<comment type="caution">
    <text evidence="2">The sequence shown here is derived from an EMBL/GenBank/DDBJ whole genome shotgun (WGS) entry which is preliminary data.</text>
</comment>
<organism evidence="2 3">
    <name type="scientific">Neonectria ditissima</name>
    <dbReference type="NCBI Taxonomy" id="78410"/>
    <lineage>
        <taxon>Eukaryota</taxon>
        <taxon>Fungi</taxon>
        <taxon>Dikarya</taxon>
        <taxon>Ascomycota</taxon>
        <taxon>Pezizomycotina</taxon>
        <taxon>Sordariomycetes</taxon>
        <taxon>Hypocreomycetidae</taxon>
        <taxon>Hypocreales</taxon>
        <taxon>Nectriaceae</taxon>
        <taxon>Neonectria</taxon>
    </lineage>
</organism>
<feature type="transmembrane region" description="Helical" evidence="1">
    <location>
        <begin position="40"/>
        <end position="58"/>
    </location>
</feature>
<dbReference type="OrthoDB" id="5080160at2759"/>
<dbReference type="Proteomes" id="UP000050424">
    <property type="component" value="Unassembled WGS sequence"/>
</dbReference>
<reference evidence="2 3" key="1">
    <citation type="submission" date="2015-09" db="EMBL/GenBank/DDBJ databases">
        <title>Draft genome of a European isolate of the apple canker pathogen Neonectria ditissima.</title>
        <authorList>
            <person name="Gomez-Cortecero A."/>
            <person name="Harrison R.J."/>
            <person name="Armitage A.D."/>
        </authorList>
    </citation>
    <scope>NUCLEOTIDE SEQUENCE [LARGE SCALE GENOMIC DNA]</scope>
    <source>
        <strain evidence="2 3">R09/05</strain>
    </source>
</reference>
<keyword evidence="1" id="KW-1133">Transmembrane helix</keyword>
<keyword evidence="3" id="KW-1185">Reference proteome</keyword>
<dbReference type="EMBL" id="LKCW01000345">
    <property type="protein sequence ID" value="KPM34398.1"/>
    <property type="molecule type" value="Genomic_DNA"/>
</dbReference>
<evidence type="ECO:0000256" key="1">
    <source>
        <dbReference type="SAM" id="Phobius"/>
    </source>
</evidence>
<keyword evidence="1" id="KW-0812">Transmembrane</keyword>
<proteinExistence type="predicted"/>
<feature type="transmembrane region" description="Helical" evidence="1">
    <location>
        <begin position="65"/>
        <end position="85"/>
    </location>
</feature>
<evidence type="ECO:0000313" key="2">
    <source>
        <dbReference type="EMBL" id="KPM34398.1"/>
    </source>
</evidence>
<dbReference type="AlphaFoldDB" id="A0A0P7B3U4"/>
<gene>
    <name evidence="2" type="ORF">AK830_g12174</name>
</gene>
<keyword evidence="1" id="KW-0472">Membrane</keyword>
<feature type="transmembrane region" description="Helical" evidence="1">
    <location>
        <begin position="12"/>
        <end position="34"/>
    </location>
</feature>
<evidence type="ECO:0000313" key="3">
    <source>
        <dbReference type="Proteomes" id="UP000050424"/>
    </source>
</evidence>